<feature type="compositionally biased region" description="Basic and acidic residues" evidence="1">
    <location>
        <begin position="54"/>
        <end position="64"/>
    </location>
</feature>
<name>A0A7D5NA63_9PROT</name>
<dbReference type="Proteomes" id="UP000509684">
    <property type="component" value="Chromosome"/>
</dbReference>
<feature type="compositionally biased region" description="Low complexity" evidence="1">
    <location>
        <begin position="180"/>
        <end position="192"/>
    </location>
</feature>
<evidence type="ECO:0008006" key="4">
    <source>
        <dbReference type="Google" id="ProtNLM"/>
    </source>
</evidence>
<dbReference type="KEGG" id="acog:HWD57_06140"/>
<evidence type="ECO:0000313" key="3">
    <source>
        <dbReference type="Proteomes" id="UP000509684"/>
    </source>
</evidence>
<feature type="region of interest" description="Disordered" evidence="1">
    <location>
        <begin position="54"/>
        <end position="80"/>
    </location>
</feature>
<evidence type="ECO:0000313" key="2">
    <source>
        <dbReference type="EMBL" id="QLH49407.1"/>
    </source>
</evidence>
<proteinExistence type="predicted"/>
<dbReference type="EMBL" id="CP058708">
    <property type="protein sequence ID" value="QLH49407.1"/>
    <property type="molecule type" value="Genomic_DNA"/>
</dbReference>
<dbReference type="AlphaFoldDB" id="A0A7D5NA63"/>
<sequence>METIIDELNNLCLIEQTHHRSPLHSAVNLLAGLIAYGLMPNKPRRPLQDFHRLSQSPKTDHEPTLGEFPEPPQPGAQLEGNPWQREIHLAERHPFRGLFGGDESPMRVAEVLRSLVSQPPLGDDERADCAVPRATRERGLLHAHWERVLSCAAGASSQVAPTGRRGASDRGRYRERLGRRTPPGSWPRSRSPSSFCVCADAFLCKFPRP</sequence>
<feature type="region of interest" description="Disordered" evidence="1">
    <location>
        <begin position="156"/>
        <end position="192"/>
    </location>
</feature>
<gene>
    <name evidence="2" type="ORF">HWD57_06140</name>
</gene>
<protein>
    <recommendedName>
        <fullName evidence="4">Transposase DDE domain-containing protein</fullName>
    </recommendedName>
</protein>
<organism evidence="2 3">
    <name type="scientific">Candidatus Accumulibacter cognatus</name>
    <dbReference type="NCBI Taxonomy" id="2954383"/>
    <lineage>
        <taxon>Bacteria</taxon>
        <taxon>Pseudomonadati</taxon>
        <taxon>Pseudomonadota</taxon>
        <taxon>Betaproteobacteria</taxon>
        <taxon>Candidatus Accumulibacter</taxon>
    </lineage>
</organism>
<evidence type="ECO:0000256" key="1">
    <source>
        <dbReference type="SAM" id="MobiDB-lite"/>
    </source>
</evidence>
<reference evidence="2 3" key="1">
    <citation type="journal article" date="2019" name="Microbiome">
        <title>Annotated bacterial chromosomes from frame-shift-corrected long-read metagenomic data.</title>
        <authorList>
            <person name="Arumugam K."/>
            <person name="Bagci C."/>
            <person name="Bessarab I."/>
            <person name="Beier S."/>
            <person name="Buchfink B."/>
            <person name="Gorska A."/>
            <person name="Qiu G."/>
            <person name="Huson D.H."/>
            <person name="Williams R.B.H."/>
        </authorList>
    </citation>
    <scope>NUCLEOTIDE SEQUENCE [LARGE SCALE GENOMIC DNA]</scope>
    <source>
        <strain evidence="2">SSA1</strain>
    </source>
</reference>
<feature type="compositionally biased region" description="Basic and acidic residues" evidence="1">
    <location>
        <begin position="166"/>
        <end position="178"/>
    </location>
</feature>
<accession>A0A7D5NA63</accession>